<comment type="similarity">
    <text evidence="1">Belongs to the 5'-nucleotidase family.</text>
</comment>
<reference evidence="7" key="2">
    <citation type="submission" date="2021-04" db="EMBL/GenBank/DDBJ databases">
        <authorList>
            <person name="Podell S."/>
        </authorList>
    </citation>
    <scope>NUCLEOTIDE SEQUENCE</scope>
    <source>
        <strain evidence="7">Hildebrandi</strain>
    </source>
</reference>
<evidence type="ECO:0000256" key="1">
    <source>
        <dbReference type="ARBA" id="ARBA00006654"/>
    </source>
</evidence>
<evidence type="ECO:0000259" key="6">
    <source>
        <dbReference type="Pfam" id="PF02872"/>
    </source>
</evidence>
<accession>A0A9K3KE15</accession>
<keyword evidence="3" id="KW-0833">Ubl conjugation pathway</keyword>
<proteinExistence type="inferred from homology"/>
<dbReference type="GO" id="GO:0019787">
    <property type="term" value="F:ubiquitin-like protein transferase activity"/>
    <property type="evidence" value="ECO:0007669"/>
    <property type="project" value="InterPro"/>
</dbReference>
<protein>
    <submittedName>
        <fullName evidence="7">Autophagocytosis associated protein, active-site domain containing protein</fullName>
    </submittedName>
</protein>
<dbReference type="GO" id="GO:0005829">
    <property type="term" value="C:cytosol"/>
    <property type="evidence" value="ECO:0007669"/>
    <property type="project" value="TreeGrafter"/>
</dbReference>
<name>A0A9K3KE15_9STRA</name>
<dbReference type="GO" id="GO:0006914">
    <property type="term" value="P:autophagy"/>
    <property type="evidence" value="ECO:0007669"/>
    <property type="project" value="UniProtKB-KW"/>
</dbReference>
<evidence type="ECO:0000313" key="8">
    <source>
        <dbReference type="Proteomes" id="UP000693970"/>
    </source>
</evidence>
<keyword evidence="4" id="KW-0072">Autophagy</keyword>
<organism evidence="7 8">
    <name type="scientific">Nitzschia inconspicua</name>
    <dbReference type="NCBI Taxonomy" id="303405"/>
    <lineage>
        <taxon>Eukaryota</taxon>
        <taxon>Sar</taxon>
        <taxon>Stramenopiles</taxon>
        <taxon>Ochrophyta</taxon>
        <taxon>Bacillariophyta</taxon>
        <taxon>Bacillariophyceae</taxon>
        <taxon>Bacillariophycidae</taxon>
        <taxon>Bacillariales</taxon>
        <taxon>Bacillariaceae</taxon>
        <taxon>Nitzschia</taxon>
    </lineage>
</organism>
<sequence length="861" mass="97022">MRSSVTNLPWNDVNILVVTDVHSWIAGHGEHPEEHLNAGYGDVLSFYQRLQSHKDQHSYIRNSSLFFVMNGDFTDGTGLSTIPPQHLTPLLQEMPWDAVNVGNHELYFDATVQHLVESGFVDHWNGSYLSSNTILAETQVPLGHRFTFLHGSNNATLLTFGFLYNFQGHCVSTIVEQVEQVVEQHWFREVLKHPPEPYQAIIVLAHMDCVDPLVSVILHGIRRRVGSTVPVLFITGHSHRRAFSRLDDHSFSFEAGRFLDTIGWVSFPLSLSQQHPVLGSQNNTPTPFEYRFLDANKKTLHDAIGARSDAEFTTPAGRALAKRIHDTQRLLGLHEVLGCSSRTYPLEAGFNSSRQSPSLWGLYVNEIIPKQLLERVNAKDTDRILQTVFVQGTGAFRYSLLRGKVTRDDVIAVCPFNDKLYEFDYPVTGKELLNVLEKLEATFPASPKYPMPAFAVAPATVDTNATYRVLVPDFEYKRISPFIDGVTNRHGQRSTTPEQICFADECLRTLDLWMKHVREEMPCLLRSDYESVGHEVVQSQTALLSATGDTNPSPAIFDVLSSAMHATFILMIATVLVRMAANSLRRQKDAGVDSTERDLVTDETEQLVETAEFDSSYGSIRTTDVASETYSINFSQNAFNQSAKAVVNALLGQCGMADHGWHLRHWQIRESAGESLFLYHPPIEVRSPFGAADCCSSQEEFEMEEMDVVITDDSVVCDPSRYDEEQGVTQWSFSILYDDTYRMPVLYFYVQDRTGAPCGRRNVLQMLLHNPDQNQSEPIQDTWDLLSQELHPKTNIPCFFLHPCQSSARLKLLLRGSECSGGQDSSNANALWTWMSMILPTVGHSIPPNTFLGIQEQLKYY</sequence>
<dbReference type="InterPro" id="IPR006179">
    <property type="entry name" value="5_nucleotidase/apyrase"/>
</dbReference>
<dbReference type="EMBL" id="JAGRRH010000026">
    <property type="protein sequence ID" value="KAG7341559.1"/>
    <property type="molecule type" value="Genomic_DNA"/>
</dbReference>
<dbReference type="InterPro" id="IPR008334">
    <property type="entry name" value="5'-Nucleotdase_C"/>
</dbReference>
<gene>
    <name evidence="7" type="ORF">IV203_023512</name>
</gene>
<dbReference type="AlphaFoldDB" id="A0A9K3KE15"/>
<dbReference type="Pfam" id="PF03987">
    <property type="entry name" value="Autophagy_act_C"/>
    <property type="match status" value="1"/>
</dbReference>
<dbReference type="GO" id="GO:0009166">
    <property type="term" value="P:nucleotide catabolic process"/>
    <property type="evidence" value="ECO:0007669"/>
    <property type="project" value="InterPro"/>
</dbReference>
<dbReference type="Pfam" id="PF02872">
    <property type="entry name" value="5_nucleotid_C"/>
    <property type="match status" value="1"/>
</dbReference>
<evidence type="ECO:0000313" key="7">
    <source>
        <dbReference type="EMBL" id="KAG7341559.1"/>
    </source>
</evidence>
<evidence type="ECO:0000256" key="3">
    <source>
        <dbReference type="ARBA" id="ARBA00022786"/>
    </source>
</evidence>
<dbReference type="InterPro" id="IPR007135">
    <property type="entry name" value="Atg3/Atg10"/>
</dbReference>
<evidence type="ECO:0000256" key="2">
    <source>
        <dbReference type="ARBA" id="ARBA00022729"/>
    </source>
</evidence>
<dbReference type="GO" id="GO:0016787">
    <property type="term" value="F:hydrolase activity"/>
    <property type="evidence" value="ECO:0007669"/>
    <property type="project" value="InterPro"/>
</dbReference>
<dbReference type="Proteomes" id="UP000693970">
    <property type="component" value="Unassembled WGS sequence"/>
</dbReference>
<evidence type="ECO:0000259" key="5">
    <source>
        <dbReference type="Pfam" id="PF00149"/>
    </source>
</evidence>
<feature type="domain" description="5'-Nucleotidase C-terminal" evidence="6">
    <location>
        <begin position="393"/>
        <end position="447"/>
    </location>
</feature>
<keyword evidence="2" id="KW-0732">Signal</keyword>
<dbReference type="PANTHER" id="PTHR11575">
    <property type="entry name" value="5'-NUCLEOTIDASE-RELATED"/>
    <property type="match status" value="1"/>
</dbReference>
<dbReference type="PANTHER" id="PTHR11575:SF22">
    <property type="entry name" value="ADL392WP"/>
    <property type="match status" value="1"/>
</dbReference>
<comment type="caution">
    <text evidence="7">The sequence shown here is derived from an EMBL/GenBank/DDBJ whole genome shotgun (WGS) entry which is preliminary data.</text>
</comment>
<keyword evidence="8" id="KW-1185">Reference proteome</keyword>
<dbReference type="Pfam" id="PF00149">
    <property type="entry name" value="Metallophos"/>
    <property type="match status" value="1"/>
</dbReference>
<feature type="domain" description="Calcineurin-like phosphoesterase" evidence="5">
    <location>
        <begin position="14"/>
        <end position="240"/>
    </location>
</feature>
<reference evidence="7" key="1">
    <citation type="journal article" date="2021" name="Sci. Rep.">
        <title>Diploid genomic architecture of Nitzschia inconspicua, an elite biomass production diatom.</title>
        <authorList>
            <person name="Oliver A."/>
            <person name="Podell S."/>
            <person name="Pinowska A."/>
            <person name="Traller J.C."/>
            <person name="Smith S.R."/>
            <person name="McClure R."/>
            <person name="Beliaev A."/>
            <person name="Bohutskyi P."/>
            <person name="Hill E.A."/>
            <person name="Rabines A."/>
            <person name="Zheng H."/>
            <person name="Allen L.Z."/>
            <person name="Kuo A."/>
            <person name="Grigoriev I.V."/>
            <person name="Allen A.E."/>
            <person name="Hazlebeck D."/>
            <person name="Allen E.E."/>
        </authorList>
    </citation>
    <scope>NUCLEOTIDE SEQUENCE</scope>
    <source>
        <strain evidence="7">Hildebrandi</strain>
    </source>
</reference>
<dbReference type="OrthoDB" id="7722975at2759"/>
<evidence type="ECO:0000256" key="4">
    <source>
        <dbReference type="ARBA" id="ARBA00023006"/>
    </source>
</evidence>
<dbReference type="InterPro" id="IPR004843">
    <property type="entry name" value="Calcineurin-like_PHP"/>
</dbReference>